<dbReference type="EMBL" id="LBUP01000002">
    <property type="protein sequence ID" value="KKQ67005.1"/>
    <property type="molecule type" value="Genomic_DNA"/>
</dbReference>
<evidence type="ECO:0000259" key="1">
    <source>
        <dbReference type="Pfam" id="PF01551"/>
    </source>
</evidence>
<dbReference type="PANTHER" id="PTHR21666:SF270">
    <property type="entry name" value="MUREIN HYDROLASE ACTIVATOR ENVC"/>
    <property type="match status" value="1"/>
</dbReference>
<evidence type="ECO:0000313" key="3">
    <source>
        <dbReference type="Proteomes" id="UP000034235"/>
    </source>
</evidence>
<dbReference type="PANTHER" id="PTHR21666">
    <property type="entry name" value="PEPTIDASE-RELATED"/>
    <property type="match status" value="1"/>
</dbReference>
<feature type="domain" description="M23ase beta-sheet core" evidence="1">
    <location>
        <begin position="82"/>
        <end position="177"/>
    </location>
</feature>
<name>A0A0G0JV90_9BACT</name>
<reference evidence="2 3" key="1">
    <citation type="journal article" date="2015" name="Nature">
        <title>rRNA introns, odd ribosomes, and small enigmatic genomes across a large radiation of phyla.</title>
        <authorList>
            <person name="Brown C.T."/>
            <person name="Hug L.A."/>
            <person name="Thomas B.C."/>
            <person name="Sharon I."/>
            <person name="Castelle C.J."/>
            <person name="Singh A."/>
            <person name="Wilkins M.J."/>
            <person name="Williams K.H."/>
            <person name="Banfield J.F."/>
        </authorList>
    </citation>
    <scope>NUCLEOTIDE SEQUENCE [LARGE SCALE GENOMIC DNA]</scope>
</reference>
<gene>
    <name evidence="2" type="ORF">US86_C0002G0122</name>
</gene>
<dbReference type="GO" id="GO:0004222">
    <property type="term" value="F:metalloendopeptidase activity"/>
    <property type="evidence" value="ECO:0007669"/>
    <property type="project" value="TreeGrafter"/>
</dbReference>
<proteinExistence type="predicted"/>
<dbReference type="Pfam" id="PF01551">
    <property type="entry name" value="Peptidase_M23"/>
    <property type="match status" value="1"/>
</dbReference>
<comment type="caution">
    <text evidence="2">The sequence shown here is derived from an EMBL/GenBank/DDBJ whole genome shotgun (WGS) entry which is preliminary data.</text>
</comment>
<dbReference type="SUPFAM" id="SSF51261">
    <property type="entry name" value="Duplicated hybrid motif"/>
    <property type="match status" value="1"/>
</dbReference>
<dbReference type="Proteomes" id="UP000034235">
    <property type="component" value="Unassembled WGS sequence"/>
</dbReference>
<dbReference type="Gene3D" id="2.70.70.10">
    <property type="entry name" value="Glucose Permease (Domain IIA)"/>
    <property type="match status" value="1"/>
</dbReference>
<protein>
    <submittedName>
        <fullName evidence="2">Peptidase M23 family protein</fullName>
    </submittedName>
</protein>
<sequence length="216" mass="23535">MFLSKLQYSGLPLFPKLCSKIALGLSCLIFLSTYQPTVGFPPVKESRVLAESIQTQTITAATLPVTFQLPHPGYMSTSYSRYHQGIDIASGLGMPIKPIAKGVITSAGFNFWGLGLTVTIDHGYGYKSLYAHLGKIYVKPNQAVSENDLLGVVGVTGNTSGPHTHLEVSRDGININPQTILPAMDSMPAYFYPQKPQGGKTEKQNLDFRKELQKSL</sequence>
<dbReference type="AlphaFoldDB" id="A0A0G0JV90"/>
<organism evidence="2 3">
    <name type="scientific">Candidatus Daviesbacteria bacterium GW2011_GWA2_38_24</name>
    <dbReference type="NCBI Taxonomy" id="1618422"/>
    <lineage>
        <taxon>Bacteria</taxon>
        <taxon>Candidatus Daviesiibacteriota</taxon>
    </lineage>
</organism>
<dbReference type="CDD" id="cd12797">
    <property type="entry name" value="M23_peptidase"/>
    <property type="match status" value="1"/>
</dbReference>
<dbReference type="InterPro" id="IPR011055">
    <property type="entry name" value="Dup_hybrid_motif"/>
</dbReference>
<dbReference type="InterPro" id="IPR050570">
    <property type="entry name" value="Cell_wall_metabolism_enzyme"/>
</dbReference>
<accession>A0A0G0JV90</accession>
<dbReference type="InterPro" id="IPR016047">
    <property type="entry name" value="M23ase_b-sheet_dom"/>
</dbReference>
<evidence type="ECO:0000313" key="2">
    <source>
        <dbReference type="EMBL" id="KKQ67005.1"/>
    </source>
</evidence>